<dbReference type="STRING" id="13035.Dacsa_2500"/>
<protein>
    <submittedName>
        <fullName evidence="1">Uncharacterized protein</fullName>
    </submittedName>
</protein>
<gene>
    <name evidence="1" type="ORF">Dacsa_2500</name>
</gene>
<proteinExistence type="predicted"/>
<dbReference type="Proteomes" id="UP000010482">
    <property type="component" value="Chromosome"/>
</dbReference>
<evidence type="ECO:0000313" key="2">
    <source>
        <dbReference type="Proteomes" id="UP000010482"/>
    </source>
</evidence>
<dbReference type="AlphaFoldDB" id="K9YVY3"/>
<dbReference type="eggNOG" id="ENOG50332JR">
    <property type="taxonomic scope" value="Bacteria"/>
</dbReference>
<dbReference type="KEGG" id="dsl:Dacsa_2500"/>
<name>K9YVY3_DACS8</name>
<reference evidence="1" key="1">
    <citation type="submission" date="2012-04" db="EMBL/GenBank/DDBJ databases">
        <title>Finished genome of Dactylococcopsis salina PCC 8305.</title>
        <authorList>
            <consortium name="US DOE Joint Genome Institute"/>
            <person name="Gugger M."/>
            <person name="Coursin T."/>
            <person name="Rippka R."/>
            <person name="Tandeau De Marsac N."/>
            <person name="Huntemann M."/>
            <person name="Wei C.-L."/>
            <person name="Han J."/>
            <person name="Detter J.C."/>
            <person name="Han C."/>
            <person name="Tapia R."/>
            <person name="Daligault H."/>
            <person name="Chen A."/>
            <person name="Krypides N."/>
            <person name="Mavromatis K."/>
            <person name="Markowitz V."/>
            <person name="Szeto E."/>
            <person name="Ivanova N."/>
            <person name="Ovchinnikova G."/>
            <person name="Pagani I."/>
            <person name="Pati A."/>
            <person name="Goodwin L."/>
            <person name="Peters L."/>
            <person name="Pitluck S."/>
            <person name="Woyke T."/>
            <person name="Kerfeld C."/>
        </authorList>
    </citation>
    <scope>NUCLEOTIDE SEQUENCE [LARGE SCALE GENOMIC DNA]</scope>
    <source>
        <strain evidence="1">PCC 8305</strain>
    </source>
</reference>
<accession>K9YVY3</accession>
<organism evidence="1 2">
    <name type="scientific">Dactylococcopsis salina (strain PCC 8305)</name>
    <name type="common">Myxobactron salinum</name>
    <dbReference type="NCBI Taxonomy" id="13035"/>
    <lineage>
        <taxon>Bacteria</taxon>
        <taxon>Bacillati</taxon>
        <taxon>Cyanobacteriota</taxon>
        <taxon>Cyanophyceae</taxon>
        <taxon>Nodosilineales</taxon>
        <taxon>Cymatolegaceae</taxon>
        <taxon>Dactylococcopsis</taxon>
    </lineage>
</organism>
<evidence type="ECO:0000313" key="1">
    <source>
        <dbReference type="EMBL" id="AFZ51091.1"/>
    </source>
</evidence>
<dbReference type="EMBL" id="CP003944">
    <property type="protein sequence ID" value="AFZ51091.1"/>
    <property type="molecule type" value="Genomic_DNA"/>
</dbReference>
<dbReference type="OrthoDB" id="427442at2"/>
<dbReference type="RefSeq" id="WP_015230081.1">
    <property type="nucleotide sequence ID" value="NC_019780.1"/>
</dbReference>
<dbReference type="HOGENOM" id="CLU_2478151_0_0_3"/>
<keyword evidence="2" id="KW-1185">Reference proteome</keyword>
<sequence>MNTQLIESIIQLIKSLTPEEQALIEAKLHTQEDWENEHQELLQLKRKVSDRVNSQPFNPPIEKYLNQAKEERIAQQDEIISNCFNEN</sequence>